<evidence type="ECO:0000313" key="2">
    <source>
        <dbReference type="EMBL" id="JAH50836.1"/>
    </source>
</evidence>
<reference evidence="2" key="2">
    <citation type="journal article" date="2015" name="Fish Shellfish Immunol.">
        <title>Early steps in the European eel (Anguilla anguilla)-Vibrio vulnificus interaction in the gills: Role of the RtxA13 toxin.</title>
        <authorList>
            <person name="Callol A."/>
            <person name="Pajuelo D."/>
            <person name="Ebbesson L."/>
            <person name="Teles M."/>
            <person name="MacKenzie S."/>
            <person name="Amaro C."/>
        </authorList>
    </citation>
    <scope>NUCLEOTIDE SEQUENCE</scope>
</reference>
<sequence length="42" mass="4748">MSVFRKTQKNMSPLFLLSGSELVKMATVFVGLSVLNRETKMQ</sequence>
<keyword evidence="1" id="KW-0812">Transmembrane</keyword>
<protein>
    <submittedName>
        <fullName evidence="2">Uncharacterized protein</fullName>
    </submittedName>
</protein>
<keyword evidence="1" id="KW-1133">Transmembrane helix</keyword>
<feature type="transmembrane region" description="Helical" evidence="1">
    <location>
        <begin position="14"/>
        <end position="35"/>
    </location>
</feature>
<organism evidence="2">
    <name type="scientific">Anguilla anguilla</name>
    <name type="common">European freshwater eel</name>
    <name type="synonym">Muraena anguilla</name>
    <dbReference type="NCBI Taxonomy" id="7936"/>
    <lineage>
        <taxon>Eukaryota</taxon>
        <taxon>Metazoa</taxon>
        <taxon>Chordata</taxon>
        <taxon>Craniata</taxon>
        <taxon>Vertebrata</taxon>
        <taxon>Euteleostomi</taxon>
        <taxon>Actinopterygii</taxon>
        <taxon>Neopterygii</taxon>
        <taxon>Teleostei</taxon>
        <taxon>Anguilliformes</taxon>
        <taxon>Anguillidae</taxon>
        <taxon>Anguilla</taxon>
    </lineage>
</organism>
<reference evidence="2" key="1">
    <citation type="submission" date="2014-11" db="EMBL/GenBank/DDBJ databases">
        <authorList>
            <person name="Amaro Gonzalez C."/>
        </authorList>
    </citation>
    <scope>NUCLEOTIDE SEQUENCE</scope>
</reference>
<keyword evidence="1" id="KW-0472">Membrane</keyword>
<dbReference type="EMBL" id="GBXM01057741">
    <property type="protein sequence ID" value="JAH50836.1"/>
    <property type="molecule type" value="Transcribed_RNA"/>
</dbReference>
<evidence type="ECO:0000256" key="1">
    <source>
        <dbReference type="SAM" id="Phobius"/>
    </source>
</evidence>
<accession>A0A0E9TB71</accession>
<dbReference type="AlphaFoldDB" id="A0A0E9TB71"/>
<name>A0A0E9TB71_ANGAN</name>
<proteinExistence type="predicted"/>